<feature type="transmembrane region" description="Helical" evidence="8">
    <location>
        <begin position="226"/>
        <end position="245"/>
    </location>
</feature>
<sequence>MPNPFLRRLVVCLLVFVSALASPLAANAQVPGLNLGGAAEEASSEGEQALQNLIEVLRDDAARAALIAELERVTDPDAPAAAEEESSLLSLELRSVGGQVADFTQRMAEGTASGLANLWIQIAAAPQIFSALSMGDLAVVWSIVVDLLSLILITYGGFFAMKALTDGFRTTMRSATATEGVIARTISIVTTFSVDVISAIVPWAVGYVVALSILGTPGDISFAHSLYLNAFVMIEVVMALARVVFSPKITVARLVRLKDAHARQVMAWLRVFASLFVFGQFLVLPLFSRMVSPAAGRALSVLGLLIMLGLMAFVVMRMHRAVSLLAIRRFRNVRANKGFRVLVRYWHVPVLIYIGALAIVAITRPIADFYVILIANLQVALAILAGVIVANIITRMIGGGVHLPSGIAMRVPLLERQLNSFVPRILYVLRLAVVATVVIFCLHTLGAIDFFAVLESQLGARLAGTIVTVSIILLVSFAIWLVLNSWVDYRINPEYALAVSARERTLLVLMRNALTITLIVVSLMFILSELGINIAPLLASAGVIGLAIGFGAQKLVQDIITGIFIQLEGAIDVGDVVSIGGISGVVERLTIRSASLRDVEGSYHIIPFSSVDTVTNFMRGFSYALLDMGVAYRENTEEAKQAMFDAFEELRKDPDHRPNIIADLEWLGLNAFGPSEIVLRARIKTLPGKQWGTKRAYNAIIKRIFDERGIEIPFPHQTVYFGEDKQGKAPPLHVVSEPGKTTKIEPGTKETDGQENSKPRRRRKKSADGSPDLPDVDAGPDR</sequence>
<dbReference type="OrthoDB" id="9814206at2"/>
<dbReference type="PANTHER" id="PTHR30460:SF0">
    <property type="entry name" value="MODERATE CONDUCTANCE MECHANOSENSITIVE CHANNEL YBIO"/>
    <property type="match status" value="1"/>
</dbReference>
<dbReference type="SUPFAM" id="SSF50182">
    <property type="entry name" value="Sm-like ribonucleoproteins"/>
    <property type="match status" value="1"/>
</dbReference>
<evidence type="ECO:0000256" key="6">
    <source>
        <dbReference type="ARBA" id="ARBA00023136"/>
    </source>
</evidence>
<evidence type="ECO:0000256" key="8">
    <source>
        <dbReference type="SAM" id="Phobius"/>
    </source>
</evidence>
<dbReference type="Gene3D" id="1.10.287.1260">
    <property type="match status" value="1"/>
</dbReference>
<dbReference type="Pfam" id="PF00924">
    <property type="entry name" value="MS_channel_2nd"/>
    <property type="match status" value="1"/>
</dbReference>
<feature type="transmembrane region" description="Helical" evidence="8">
    <location>
        <begin position="508"/>
        <end position="528"/>
    </location>
</feature>
<dbReference type="GO" id="GO:0008381">
    <property type="term" value="F:mechanosensitive monoatomic ion channel activity"/>
    <property type="evidence" value="ECO:0007669"/>
    <property type="project" value="InterPro"/>
</dbReference>
<dbReference type="InterPro" id="IPR049142">
    <property type="entry name" value="MS_channel_1st"/>
</dbReference>
<dbReference type="SUPFAM" id="SSF82689">
    <property type="entry name" value="Mechanosensitive channel protein MscS (YggB), C-terminal domain"/>
    <property type="match status" value="1"/>
</dbReference>
<feature type="compositionally biased region" description="Basic and acidic residues" evidence="7">
    <location>
        <begin position="740"/>
        <end position="758"/>
    </location>
</feature>
<name>A0A916VVZ3_9HYPH</name>
<keyword evidence="6 8" id="KW-0472">Membrane</keyword>
<evidence type="ECO:0000256" key="2">
    <source>
        <dbReference type="ARBA" id="ARBA00008017"/>
    </source>
</evidence>
<feature type="signal peptide" evidence="9">
    <location>
        <begin position="1"/>
        <end position="28"/>
    </location>
</feature>
<feature type="transmembrane region" description="Helical" evidence="8">
    <location>
        <begin position="341"/>
        <end position="363"/>
    </location>
</feature>
<feature type="transmembrane region" description="Helical" evidence="8">
    <location>
        <begin position="139"/>
        <end position="160"/>
    </location>
</feature>
<dbReference type="PANTHER" id="PTHR30460">
    <property type="entry name" value="MODERATE CONDUCTANCE MECHANOSENSITIVE CHANNEL YBIO"/>
    <property type="match status" value="1"/>
</dbReference>
<gene>
    <name evidence="14" type="ORF">GCM10011499_09690</name>
</gene>
<evidence type="ECO:0008006" key="16">
    <source>
        <dbReference type="Google" id="ProtNLM"/>
    </source>
</evidence>
<evidence type="ECO:0000256" key="1">
    <source>
        <dbReference type="ARBA" id="ARBA00004651"/>
    </source>
</evidence>
<accession>A0A916VVZ3</accession>
<comment type="similarity">
    <text evidence="2">Belongs to the MscS (TC 1.A.23) family.</text>
</comment>
<proteinExistence type="inferred from homology"/>
<dbReference type="InterPro" id="IPR049278">
    <property type="entry name" value="MS_channel_C"/>
</dbReference>
<dbReference type="Pfam" id="PF25392">
    <property type="entry name" value="MS_channel_TM1"/>
    <property type="match status" value="1"/>
</dbReference>
<evidence type="ECO:0000256" key="7">
    <source>
        <dbReference type="SAM" id="MobiDB-lite"/>
    </source>
</evidence>
<dbReference type="RefSeq" id="WP_127071674.1">
    <property type="nucleotide sequence ID" value="NZ_BMKB01000001.1"/>
</dbReference>
<dbReference type="EMBL" id="BMKB01000001">
    <property type="protein sequence ID" value="GGA42070.1"/>
    <property type="molecule type" value="Genomic_DNA"/>
</dbReference>
<feature type="chain" id="PRO_5037205125" description="Small conductance mechanosensitive channel" evidence="9">
    <location>
        <begin position="29"/>
        <end position="782"/>
    </location>
</feature>
<dbReference type="InterPro" id="IPR057485">
    <property type="entry name" value="YbiO-like_TM1"/>
</dbReference>
<protein>
    <recommendedName>
        <fullName evidence="16">Small conductance mechanosensitive channel</fullName>
    </recommendedName>
</protein>
<feature type="transmembrane region" description="Helical" evidence="8">
    <location>
        <begin position="425"/>
        <end position="454"/>
    </location>
</feature>
<dbReference type="InterPro" id="IPR006685">
    <property type="entry name" value="MscS_channel_2nd"/>
</dbReference>
<dbReference type="Gene3D" id="3.30.70.100">
    <property type="match status" value="1"/>
</dbReference>
<dbReference type="Pfam" id="PF21088">
    <property type="entry name" value="MS_channel_1st"/>
    <property type="match status" value="1"/>
</dbReference>
<keyword evidence="3" id="KW-1003">Cell membrane</keyword>
<dbReference type="InterPro" id="IPR011014">
    <property type="entry name" value="MscS_channel_TM-2"/>
</dbReference>
<evidence type="ECO:0000256" key="3">
    <source>
        <dbReference type="ARBA" id="ARBA00022475"/>
    </source>
</evidence>
<dbReference type="GO" id="GO:0005886">
    <property type="term" value="C:plasma membrane"/>
    <property type="evidence" value="ECO:0007669"/>
    <property type="project" value="UniProtKB-SubCell"/>
</dbReference>
<evidence type="ECO:0000313" key="14">
    <source>
        <dbReference type="EMBL" id="GGA42070.1"/>
    </source>
</evidence>
<comment type="subcellular location">
    <subcellularLocation>
        <location evidence="1">Cell membrane</location>
        <topology evidence="1">Multi-pass membrane protein</topology>
    </subcellularLocation>
</comment>
<evidence type="ECO:0000256" key="5">
    <source>
        <dbReference type="ARBA" id="ARBA00022989"/>
    </source>
</evidence>
<feature type="transmembrane region" description="Helical" evidence="8">
    <location>
        <begin position="265"/>
        <end position="287"/>
    </location>
</feature>
<feature type="region of interest" description="Disordered" evidence="7">
    <location>
        <begin position="723"/>
        <end position="782"/>
    </location>
</feature>
<evidence type="ECO:0000259" key="11">
    <source>
        <dbReference type="Pfam" id="PF21082"/>
    </source>
</evidence>
<feature type="domain" description="Mechanosensitive ion channel MscS" evidence="10">
    <location>
        <begin position="555"/>
        <end position="617"/>
    </location>
</feature>
<feature type="domain" description="Mechanosensitive ion channel transmembrane helices 2/3" evidence="12">
    <location>
        <begin position="513"/>
        <end position="553"/>
    </location>
</feature>
<feature type="transmembrane region" description="Helical" evidence="8">
    <location>
        <begin position="181"/>
        <end position="214"/>
    </location>
</feature>
<dbReference type="Pfam" id="PF21082">
    <property type="entry name" value="MS_channel_3rd"/>
    <property type="match status" value="1"/>
</dbReference>
<dbReference type="AlphaFoldDB" id="A0A916VVZ3"/>
<keyword evidence="9" id="KW-0732">Signal</keyword>
<dbReference type="InterPro" id="IPR045276">
    <property type="entry name" value="YbiO_bact"/>
</dbReference>
<keyword evidence="4 8" id="KW-0812">Transmembrane</keyword>
<evidence type="ECO:0000259" key="13">
    <source>
        <dbReference type="Pfam" id="PF25392"/>
    </source>
</evidence>
<evidence type="ECO:0000256" key="4">
    <source>
        <dbReference type="ARBA" id="ARBA00022692"/>
    </source>
</evidence>
<dbReference type="InterPro" id="IPR023408">
    <property type="entry name" value="MscS_beta-dom_sf"/>
</dbReference>
<keyword evidence="5 8" id="KW-1133">Transmembrane helix</keyword>
<feature type="domain" description="Mechanosensitive ion channel MscS C-terminal" evidence="11">
    <location>
        <begin position="626"/>
        <end position="712"/>
    </location>
</feature>
<organism evidence="14 15">
    <name type="scientific">Pelagibacterium lentulum</name>
    <dbReference type="NCBI Taxonomy" id="2029865"/>
    <lineage>
        <taxon>Bacteria</taxon>
        <taxon>Pseudomonadati</taxon>
        <taxon>Pseudomonadota</taxon>
        <taxon>Alphaproteobacteria</taxon>
        <taxon>Hyphomicrobiales</taxon>
        <taxon>Devosiaceae</taxon>
        <taxon>Pelagibacterium</taxon>
    </lineage>
</organism>
<feature type="transmembrane region" description="Helical" evidence="8">
    <location>
        <begin position="299"/>
        <end position="320"/>
    </location>
</feature>
<comment type="caution">
    <text evidence="14">The sequence shown here is derived from an EMBL/GenBank/DDBJ whole genome shotgun (WGS) entry which is preliminary data.</text>
</comment>
<feature type="transmembrane region" description="Helical" evidence="8">
    <location>
        <begin position="466"/>
        <end position="487"/>
    </location>
</feature>
<dbReference type="InterPro" id="IPR010920">
    <property type="entry name" value="LSM_dom_sf"/>
</dbReference>
<dbReference type="Gene3D" id="2.30.30.60">
    <property type="match status" value="1"/>
</dbReference>
<feature type="domain" description="Moderate conductance mechanosensitive channel YbiO-like transmembrane helix 1" evidence="13">
    <location>
        <begin position="375"/>
        <end position="452"/>
    </location>
</feature>
<feature type="transmembrane region" description="Helical" evidence="8">
    <location>
        <begin position="369"/>
        <end position="393"/>
    </location>
</feature>
<evidence type="ECO:0000259" key="10">
    <source>
        <dbReference type="Pfam" id="PF00924"/>
    </source>
</evidence>
<dbReference type="SUPFAM" id="SSF82861">
    <property type="entry name" value="Mechanosensitive channel protein MscS (YggB), transmembrane region"/>
    <property type="match status" value="1"/>
</dbReference>
<feature type="transmembrane region" description="Helical" evidence="8">
    <location>
        <begin position="534"/>
        <end position="552"/>
    </location>
</feature>
<evidence type="ECO:0000256" key="9">
    <source>
        <dbReference type="SAM" id="SignalP"/>
    </source>
</evidence>
<dbReference type="Proteomes" id="UP000596977">
    <property type="component" value="Unassembled WGS sequence"/>
</dbReference>
<evidence type="ECO:0000259" key="12">
    <source>
        <dbReference type="Pfam" id="PF21088"/>
    </source>
</evidence>
<reference evidence="14 15" key="1">
    <citation type="journal article" date="2014" name="Int. J. Syst. Evol. Microbiol.">
        <title>Complete genome sequence of Corynebacterium casei LMG S-19264T (=DSM 44701T), isolated from a smear-ripened cheese.</title>
        <authorList>
            <consortium name="US DOE Joint Genome Institute (JGI-PGF)"/>
            <person name="Walter F."/>
            <person name="Albersmeier A."/>
            <person name="Kalinowski J."/>
            <person name="Ruckert C."/>
        </authorList>
    </citation>
    <scope>NUCLEOTIDE SEQUENCE [LARGE SCALE GENOMIC DNA]</scope>
    <source>
        <strain evidence="14 15">CGMCC 1.15896</strain>
    </source>
</reference>
<dbReference type="InterPro" id="IPR011066">
    <property type="entry name" value="MscS_channel_C_sf"/>
</dbReference>
<evidence type="ECO:0000313" key="15">
    <source>
        <dbReference type="Proteomes" id="UP000596977"/>
    </source>
</evidence>
<keyword evidence="15" id="KW-1185">Reference proteome</keyword>